<evidence type="ECO:0000313" key="2">
    <source>
        <dbReference type="Proteomes" id="UP000198923"/>
    </source>
</evidence>
<dbReference type="EMBL" id="FNCN01000009">
    <property type="protein sequence ID" value="SDG93793.1"/>
    <property type="molecule type" value="Genomic_DNA"/>
</dbReference>
<keyword evidence="2" id="KW-1185">Reference proteome</keyword>
<dbReference type="Gene3D" id="3.90.550.10">
    <property type="entry name" value="Spore Coat Polysaccharide Biosynthesis Protein SpsA, Chain A"/>
    <property type="match status" value="1"/>
</dbReference>
<protein>
    <recommendedName>
        <fullName evidence="3">MobA-like NTP transferase domain-containing protein</fullName>
    </recommendedName>
</protein>
<dbReference type="AlphaFoldDB" id="A0A1G7YBQ2"/>
<evidence type="ECO:0000313" key="1">
    <source>
        <dbReference type="EMBL" id="SDG93793.1"/>
    </source>
</evidence>
<name>A0A1G7YBQ2_9ACTN</name>
<accession>A0A1G7YBQ2</accession>
<dbReference type="RefSeq" id="WP_245691023.1">
    <property type="nucleotide sequence ID" value="NZ_FNCN01000009.1"/>
</dbReference>
<sequence length="214" mass="22072">MPDLDATPVRLAAVLVTAAAGAAAPPGVDRHDFLRAVAEDTYEIVAGLELVTPVLVTSVPGLDDLVWPGTPVIGIAESSGQSAVRTAFEALAATCPDATQAVVISADAPDLPPLLIGKLFRELGRAHLTVCQAEGGGAVAVAAPLPLPEWAHPDLDAPDTVARLRAAAPGRRMVATGPGWHRLRAAEDVSRLDPGLEGWENTRGLLSGRTLRSG</sequence>
<proteinExistence type="predicted"/>
<dbReference type="InterPro" id="IPR029044">
    <property type="entry name" value="Nucleotide-diphossugar_trans"/>
</dbReference>
<evidence type="ECO:0008006" key="3">
    <source>
        <dbReference type="Google" id="ProtNLM"/>
    </source>
</evidence>
<gene>
    <name evidence="1" type="ORF">SAMN05421505_109182</name>
</gene>
<reference evidence="1 2" key="1">
    <citation type="submission" date="2016-10" db="EMBL/GenBank/DDBJ databases">
        <authorList>
            <person name="de Groot N.N."/>
        </authorList>
    </citation>
    <scope>NUCLEOTIDE SEQUENCE [LARGE SCALE GENOMIC DNA]</scope>
    <source>
        <strain evidence="1 2">CPCC 201354</strain>
    </source>
</reference>
<organism evidence="1 2">
    <name type="scientific">Sinosporangium album</name>
    <dbReference type="NCBI Taxonomy" id="504805"/>
    <lineage>
        <taxon>Bacteria</taxon>
        <taxon>Bacillati</taxon>
        <taxon>Actinomycetota</taxon>
        <taxon>Actinomycetes</taxon>
        <taxon>Streptosporangiales</taxon>
        <taxon>Streptosporangiaceae</taxon>
        <taxon>Sinosporangium</taxon>
    </lineage>
</organism>
<dbReference type="SUPFAM" id="SSF53448">
    <property type="entry name" value="Nucleotide-diphospho-sugar transferases"/>
    <property type="match status" value="1"/>
</dbReference>
<dbReference type="Proteomes" id="UP000198923">
    <property type="component" value="Unassembled WGS sequence"/>
</dbReference>